<dbReference type="PANTHER" id="PTHR33121:SF71">
    <property type="entry name" value="OXYGEN SENSOR PROTEIN DOSP"/>
    <property type="match status" value="1"/>
</dbReference>
<feature type="transmembrane region" description="Helical" evidence="2">
    <location>
        <begin position="264"/>
        <end position="287"/>
    </location>
</feature>
<dbReference type="SMART" id="SM00052">
    <property type="entry name" value="EAL"/>
    <property type="match status" value="1"/>
</dbReference>
<evidence type="ECO:0000256" key="2">
    <source>
        <dbReference type="SAM" id="Phobius"/>
    </source>
</evidence>
<dbReference type="PROSITE" id="PS50887">
    <property type="entry name" value="GGDEF"/>
    <property type="match status" value="1"/>
</dbReference>
<feature type="coiled-coil region" evidence="1">
    <location>
        <begin position="39"/>
        <end position="66"/>
    </location>
</feature>
<dbReference type="NCBIfam" id="TIGR00254">
    <property type="entry name" value="GGDEF"/>
    <property type="match status" value="1"/>
</dbReference>
<dbReference type="SMART" id="SM00267">
    <property type="entry name" value="GGDEF"/>
    <property type="match status" value="1"/>
</dbReference>
<feature type="domain" description="GGDEF" evidence="5">
    <location>
        <begin position="373"/>
        <end position="504"/>
    </location>
</feature>
<dbReference type="Gene3D" id="3.20.20.450">
    <property type="entry name" value="EAL domain"/>
    <property type="match status" value="1"/>
</dbReference>
<dbReference type="PROSITE" id="PS50883">
    <property type="entry name" value="EAL"/>
    <property type="match status" value="1"/>
</dbReference>
<dbReference type="InterPro" id="IPR001633">
    <property type="entry name" value="EAL_dom"/>
</dbReference>
<organism evidence="6">
    <name type="scientific">marine sediment metagenome</name>
    <dbReference type="NCBI Taxonomy" id="412755"/>
    <lineage>
        <taxon>unclassified sequences</taxon>
        <taxon>metagenomes</taxon>
        <taxon>ecological metagenomes</taxon>
    </lineage>
</organism>
<dbReference type="InterPro" id="IPR029150">
    <property type="entry name" value="dCache_3"/>
</dbReference>
<dbReference type="SUPFAM" id="SSF55073">
    <property type="entry name" value="Nucleotide cyclase"/>
    <property type="match status" value="1"/>
</dbReference>
<dbReference type="GO" id="GO:0016020">
    <property type="term" value="C:membrane"/>
    <property type="evidence" value="ECO:0007669"/>
    <property type="project" value="InterPro"/>
</dbReference>
<dbReference type="SUPFAM" id="SSF141868">
    <property type="entry name" value="EAL domain-like"/>
    <property type="match status" value="1"/>
</dbReference>
<keyword evidence="2" id="KW-1133">Transmembrane helix</keyword>
<dbReference type="InterPro" id="IPR003660">
    <property type="entry name" value="HAMP_dom"/>
</dbReference>
<accession>A0A0F9S151</accession>
<dbReference type="CDD" id="cd01948">
    <property type="entry name" value="EAL"/>
    <property type="match status" value="1"/>
</dbReference>
<dbReference type="InterPro" id="IPR050706">
    <property type="entry name" value="Cyclic-di-GMP_PDE-like"/>
</dbReference>
<feature type="domain" description="HAMP" evidence="4">
    <location>
        <begin position="288"/>
        <end position="341"/>
    </location>
</feature>
<feature type="domain" description="EAL" evidence="3">
    <location>
        <begin position="513"/>
        <end position="768"/>
    </location>
</feature>
<dbReference type="SMART" id="SM00304">
    <property type="entry name" value="HAMP"/>
    <property type="match status" value="1"/>
</dbReference>
<name>A0A0F9S151_9ZZZZ</name>
<dbReference type="InterPro" id="IPR029787">
    <property type="entry name" value="Nucleotide_cyclase"/>
</dbReference>
<dbReference type="PROSITE" id="PS50885">
    <property type="entry name" value="HAMP"/>
    <property type="match status" value="1"/>
</dbReference>
<evidence type="ECO:0000259" key="4">
    <source>
        <dbReference type="PROSITE" id="PS50885"/>
    </source>
</evidence>
<feature type="transmembrane region" description="Helical" evidence="2">
    <location>
        <begin position="12"/>
        <end position="32"/>
    </location>
</feature>
<dbReference type="EMBL" id="LAZR01000683">
    <property type="protein sequence ID" value="KKN60779.1"/>
    <property type="molecule type" value="Genomic_DNA"/>
</dbReference>
<dbReference type="CDD" id="cd01949">
    <property type="entry name" value="GGDEF"/>
    <property type="match status" value="1"/>
</dbReference>
<evidence type="ECO:0000256" key="1">
    <source>
        <dbReference type="SAM" id="Coils"/>
    </source>
</evidence>
<dbReference type="Pfam" id="PF14827">
    <property type="entry name" value="dCache_3"/>
    <property type="match status" value="1"/>
</dbReference>
<dbReference type="AlphaFoldDB" id="A0A0F9S151"/>
<dbReference type="Gene3D" id="6.10.340.10">
    <property type="match status" value="1"/>
</dbReference>
<dbReference type="Pfam" id="PF00563">
    <property type="entry name" value="EAL"/>
    <property type="match status" value="1"/>
</dbReference>
<dbReference type="PANTHER" id="PTHR33121">
    <property type="entry name" value="CYCLIC DI-GMP PHOSPHODIESTERASE PDEF"/>
    <property type="match status" value="1"/>
</dbReference>
<dbReference type="InterPro" id="IPR000160">
    <property type="entry name" value="GGDEF_dom"/>
</dbReference>
<keyword evidence="2" id="KW-0472">Membrane</keyword>
<keyword evidence="2" id="KW-0812">Transmembrane</keyword>
<reference evidence="6" key="1">
    <citation type="journal article" date="2015" name="Nature">
        <title>Complex archaea that bridge the gap between prokaryotes and eukaryotes.</title>
        <authorList>
            <person name="Spang A."/>
            <person name="Saw J.H."/>
            <person name="Jorgensen S.L."/>
            <person name="Zaremba-Niedzwiedzka K."/>
            <person name="Martijn J."/>
            <person name="Lind A.E."/>
            <person name="van Eijk R."/>
            <person name="Schleper C."/>
            <person name="Guy L."/>
            <person name="Ettema T.J."/>
        </authorList>
    </citation>
    <scope>NUCLEOTIDE SEQUENCE</scope>
</reference>
<comment type="caution">
    <text evidence="6">The sequence shown here is derived from an EMBL/GenBank/DDBJ whole genome shotgun (WGS) entry which is preliminary data.</text>
</comment>
<protein>
    <submittedName>
        <fullName evidence="6">Uncharacterized protein</fullName>
    </submittedName>
</protein>
<dbReference type="InterPro" id="IPR043128">
    <property type="entry name" value="Rev_trsase/Diguanyl_cyclase"/>
</dbReference>
<sequence>MIKKNSLRQSIIFLCTGLVLVTSVVIQGVSWWSSSQFNKKQLTESIDNAQNVFEQYTKEKEKILTTAARVLTADFGFKQAVTTNDKETIASVLLNHGQRIDADLMLLTDLKGQLISSSISKLDLNAAQSASLGILLLEPGTTHFMILQNTLYQLLALPVKAPRTVAYAIVGFEIDYDIADELKRLTGLDVSFFNSAGEVITTSMELTNETLTPDYLTSKMLPWLLGSRSAFDSRQFELETTKKHPVKLFLTAELSTIYQEHDRLLSSTIVIACLIMLIAILLSRIFAKNLTKPLLQLVEQSKAFSKGQYAHVVPNQNISQEVAVLFEAFTEMGNALDAREQKIIYQSQHDTLTGLYNRHTFRQIINKTLINEQRHVLITIDIRGFSNLNDILGVQVGDRCLQMLAQRLIGINGNDVQHARLDGDVFLSLIPLTEDVHIDRYVQEFISDLAKPLDVDSLTLNLKFWAGIAIYPQDGSDAAAVFRRAMIALDYAAKDNTPVRYYHSGEEEARQEHLTIIEALRLALTKADGQLYMNYQPKLNLKTGEIDKVEALIRWKHPELGFVSPEVFISYAEQTGIIFDLTSWVIDTVLEQLSNWQKNGLFIDAAINISAQDISHPDFQMNLNNAAVKHNISPEYITLEVTERDLMQDEVQAVALLLELKEKGYTISVDDYGIGQSSLAKLKQLPVDELKIDKSFIMQLASSESDQIIVSSTITLGHRLGLSVVAEGLENNGSLDILRTMGCDHIQGYFLSKPLSANSFVEWLGSYYKNNI</sequence>
<evidence type="ECO:0000259" key="5">
    <source>
        <dbReference type="PROSITE" id="PS50887"/>
    </source>
</evidence>
<evidence type="ECO:0000259" key="3">
    <source>
        <dbReference type="PROSITE" id="PS50883"/>
    </source>
</evidence>
<evidence type="ECO:0000313" key="6">
    <source>
        <dbReference type="EMBL" id="KKN60779.1"/>
    </source>
</evidence>
<dbReference type="GO" id="GO:0071111">
    <property type="term" value="F:cyclic-guanylate-specific phosphodiesterase activity"/>
    <property type="evidence" value="ECO:0007669"/>
    <property type="project" value="InterPro"/>
</dbReference>
<dbReference type="InterPro" id="IPR035919">
    <property type="entry name" value="EAL_sf"/>
</dbReference>
<keyword evidence="1" id="KW-0175">Coiled coil</keyword>
<dbReference type="Gene3D" id="3.30.70.270">
    <property type="match status" value="1"/>
</dbReference>
<proteinExistence type="predicted"/>
<gene>
    <name evidence="6" type="ORF">LCGC14_0528630</name>
</gene>
<dbReference type="Pfam" id="PF00990">
    <property type="entry name" value="GGDEF"/>
    <property type="match status" value="1"/>
</dbReference>
<dbReference type="GO" id="GO:0007165">
    <property type="term" value="P:signal transduction"/>
    <property type="evidence" value="ECO:0007669"/>
    <property type="project" value="InterPro"/>
</dbReference>